<dbReference type="Pfam" id="PF07045">
    <property type="entry name" value="DUF1330"/>
    <property type="match status" value="1"/>
</dbReference>
<proteinExistence type="predicted"/>
<dbReference type="InterPro" id="IPR011008">
    <property type="entry name" value="Dimeric_a/b-barrel"/>
</dbReference>
<feature type="domain" description="DUF1330" evidence="1">
    <location>
        <begin position="17"/>
        <end position="110"/>
    </location>
</feature>
<dbReference type="PANTHER" id="PTHR41521:SF4">
    <property type="entry name" value="BLR0684 PROTEIN"/>
    <property type="match status" value="1"/>
</dbReference>
<name>A0A379JP43_ECTOL</name>
<evidence type="ECO:0000259" key="1">
    <source>
        <dbReference type="Pfam" id="PF07045"/>
    </source>
</evidence>
<dbReference type="Gene3D" id="3.30.70.100">
    <property type="match status" value="1"/>
</dbReference>
<accession>A0A379JP43</accession>
<dbReference type="EMBL" id="UGUV01000002">
    <property type="protein sequence ID" value="SUD50116.1"/>
    <property type="molecule type" value="Genomic_DNA"/>
</dbReference>
<gene>
    <name evidence="2" type="ORF">NCTC10692_00505</name>
</gene>
<evidence type="ECO:0000313" key="3">
    <source>
        <dbReference type="Proteomes" id="UP000255303"/>
    </source>
</evidence>
<dbReference type="Proteomes" id="UP000255303">
    <property type="component" value="Unassembled WGS sequence"/>
</dbReference>
<protein>
    <submittedName>
        <fullName evidence="2">Uncharacterized conserved protein</fullName>
    </submittedName>
</protein>
<dbReference type="SUPFAM" id="SSF54909">
    <property type="entry name" value="Dimeric alpha+beta barrel"/>
    <property type="match status" value="1"/>
</dbReference>
<organism evidence="2 3">
    <name type="scientific">Ectopseudomonas oleovorans</name>
    <name type="common">Pseudomonas oleovorans</name>
    <dbReference type="NCBI Taxonomy" id="301"/>
    <lineage>
        <taxon>Bacteria</taxon>
        <taxon>Pseudomonadati</taxon>
        <taxon>Pseudomonadota</taxon>
        <taxon>Gammaproteobacteria</taxon>
        <taxon>Pseudomonadales</taxon>
        <taxon>Pseudomonadaceae</taxon>
        <taxon>Ectopseudomonas</taxon>
    </lineage>
</organism>
<dbReference type="InterPro" id="IPR010753">
    <property type="entry name" value="DUF1330"/>
</dbReference>
<evidence type="ECO:0000313" key="2">
    <source>
        <dbReference type="EMBL" id="SUD50116.1"/>
    </source>
</evidence>
<reference evidence="2 3" key="1">
    <citation type="submission" date="2018-06" db="EMBL/GenBank/DDBJ databases">
        <authorList>
            <consortium name="Pathogen Informatics"/>
            <person name="Doyle S."/>
        </authorList>
    </citation>
    <scope>NUCLEOTIDE SEQUENCE [LARGE SCALE GENOMIC DNA]</scope>
    <source>
        <strain evidence="2 3">NCTC10692</strain>
    </source>
</reference>
<dbReference type="PANTHER" id="PTHR41521">
    <property type="match status" value="1"/>
</dbReference>
<dbReference type="AlphaFoldDB" id="A0A379JP43"/>
<sequence>MVYHNTVLTEAWTTTMKAYWIAHVDVTDPARYAEYTSRAPAVFAHFGGRLLARGGRSEALEGRATPQRSVVIEFESYEQALACYRSAQYQAACAHRVGAAQAEVIIVEGI</sequence>